<evidence type="ECO:0000259" key="8">
    <source>
        <dbReference type="Pfam" id="PF02687"/>
    </source>
</evidence>
<evidence type="ECO:0000313" key="9">
    <source>
        <dbReference type="EMBL" id="SFJ87498.1"/>
    </source>
</evidence>
<reference evidence="9 10" key="1">
    <citation type="submission" date="2016-10" db="EMBL/GenBank/DDBJ databases">
        <authorList>
            <person name="de Groot N.N."/>
        </authorList>
    </citation>
    <scope>NUCLEOTIDE SEQUENCE [LARGE SCALE GENOMIC DNA]</scope>
    <source>
        <strain evidence="9 10">DSM 44468</strain>
    </source>
</reference>
<accession>A0A1I3UWE0</accession>
<evidence type="ECO:0000256" key="1">
    <source>
        <dbReference type="ARBA" id="ARBA00004651"/>
    </source>
</evidence>
<dbReference type="AlphaFoldDB" id="A0A1I3UWE0"/>
<name>A0A1I3UWE0_9PSEU</name>
<feature type="domain" description="ABC3 transporter permease C-terminal" evidence="8">
    <location>
        <begin position="626"/>
        <end position="735"/>
    </location>
</feature>
<feature type="transmembrane region" description="Helical" evidence="7">
    <location>
        <begin position="360"/>
        <end position="379"/>
    </location>
</feature>
<evidence type="ECO:0000256" key="4">
    <source>
        <dbReference type="ARBA" id="ARBA00022989"/>
    </source>
</evidence>
<evidence type="ECO:0000256" key="7">
    <source>
        <dbReference type="SAM" id="Phobius"/>
    </source>
</evidence>
<keyword evidence="2" id="KW-1003">Cell membrane</keyword>
<evidence type="ECO:0000256" key="3">
    <source>
        <dbReference type="ARBA" id="ARBA00022692"/>
    </source>
</evidence>
<protein>
    <submittedName>
        <fullName evidence="9">FtsX-like permease family protein</fullName>
    </submittedName>
</protein>
<dbReference type="STRING" id="115433.SAMN05421835_11016"/>
<sequence length="746" mass="78754">MSRGAHRLQDLAIGVRLAVGGGRTLKASLLRLVLTTIGIGLATAILLLVVTSASALRDRTDRVAARAPDTTAGQGTPVYLLEHHPAWDLPVYYLEPAGPNAPVPPGLRSIPAPGQIVVSPALAEKMREDPRVRGLFSQQVVGTIEPSGLAGPNELIAYAGGSGLRQSEYVDTVYAFGQPPNADSLPPQLLILGMIGVLVLLVPMLVFVASSSRIAGPERERRLSALRLAGAGAAQVRRIAAAESLVGAGTGALLGLLLYLVVRPFAAGLDLAGVTVYPADFVPDWPLVVLVFAIIPLISVCSAWLGLRSLIVEPLAVFRRGKPLRRRLWWRLVLVVAGVALLFADKAIPGDQSAGDMLPYVLLGGSLLLVGVPTLLPWLTERVVNRLRGGFPAWQLAVRRLQVDSGTPTRVVAGVVVVLAAVVALQTLLWSVEANANADRTSYYGADLANVSIETGLQAEVEPQVTALLTGVPGVRWAEPERWLTLRGPHGEYVETVVAPCRLLEHHFFVSGCTEGAAFTTEDLDPGMVLGSRSGQTFTVPADLERAAQRSREGAELLLTPTAAGALRPDYGDIKALLDPAVPDALDRVRSAVSPLQWRASVSAPVSENGDMAMLNATRALLYAGAVLTMLLAGISMLVLVIGQISERRRPFAAMTAAGVPRGVLSRSLLWQNALPVVFGVLVAIGAGIGVAAMLLRIMTPGAAMLLDWTFIMVMASAALVLVLLVSAAAVPGLRSVTKLEALRME</sequence>
<organism evidence="9 10">
    <name type="scientific">Amycolatopsis sacchari</name>
    <dbReference type="NCBI Taxonomy" id="115433"/>
    <lineage>
        <taxon>Bacteria</taxon>
        <taxon>Bacillati</taxon>
        <taxon>Actinomycetota</taxon>
        <taxon>Actinomycetes</taxon>
        <taxon>Pseudonocardiales</taxon>
        <taxon>Pseudonocardiaceae</taxon>
        <taxon>Amycolatopsis</taxon>
    </lineage>
</organism>
<dbReference type="InterPro" id="IPR050250">
    <property type="entry name" value="Macrolide_Exporter_MacB"/>
</dbReference>
<evidence type="ECO:0000313" key="10">
    <source>
        <dbReference type="Proteomes" id="UP000199025"/>
    </source>
</evidence>
<feature type="transmembrane region" description="Helical" evidence="7">
    <location>
        <begin position="189"/>
        <end position="209"/>
    </location>
</feature>
<proteinExistence type="inferred from homology"/>
<dbReference type="OrthoDB" id="3654456at2"/>
<comment type="similarity">
    <text evidence="6">Belongs to the ABC-4 integral membrane protein family.</text>
</comment>
<feature type="transmembrane region" description="Helical" evidence="7">
    <location>
        <begin position="245"/>
        <end position="265"/>
    </location>
</feature>
<dbReference type="GO" id="GO:0005886">
    <property type="term" value="C:plasma membrane"/>
    <property type="evidence" value="ECO:0007669"/>
    <property type="project" value="UniProtKB-SubCell"/>
</dbReference>
<feature type="transmembrane region" description="Helical" evidence="7">
    <location>
        <begin position="411"/>
        <end position="432"/>
    </location>
</feature>
<keyword evidence="4 7" id="KW-1133">Transmembrane helix</keyword>
<feature type="transmembrane region" description="Helical" evidence="7">
    <location>
        <begin position="711"/>
        <end position="734"/>
    </location>
</feature>
<feature type="transmembrane region" description="Helical" evidence="7">
    <location>
        <begin position="620"/>
        <end position="642"/>
    </location>
</feature>
<dbReference type="PANTHER" id="PTHR30572">
    <property type="entry name" value="MEMBRANE COMPONENT OF TRANSPORTER-RELATED"/>
    <property type="match status" value="1"/>
</dbReference>
<dbReference type="EMBL" id="FORP01000010">
    <property type="protein sequence ID" value="SFJ87498.1"/>
    <property type="molecule type" value="Genomic_DNA"/>
</dbReference>
<evidence type="ECO:0000256" key="6">
    <source>
        <dbReference type="ARBA" id="ARBA00038076"/>
    </source>
</evidence>
<keyword evidence="10" id="KW-1185">Reference proteome</keyword>
<dbReference type="RefSeq" id="WP_091508951.1">
    <property type="nucleotide sequence ID" value="NZ_CBDQZW010000045.1"/>
</dbReference>
<feature type="transmembrane region" description="Helical" evidence="7">
    <location>
        <begin position="285"/>
        <end position="307"/>
    </location>
</feature>
<evidence type="ECO:0000256" key="2">
    <source>
        <dbReference type="ARBA" id="ARBA00022475"/>
    </source>
</evidence>
<dbReference type="GO" id="GO:0022857">
    <property type="term" value="F:transmembrane transporter activity"/>
    <property type="evidence" value="ECO:0007669"/>
    <property type="project" value="TreeGrafter"/>
</dbReference>
<dbReference type="InterPro" id="IPR003838">
    <property type="entry name" value="ABC3_permease_C"/>
</dbReference>
<dbReference type="PANTHER" id="PTHR30572:SF4">
    <property type="entry name" value="ABC TRANSPORTER PERMEASE YTRF"/>
    <property type="match status" value="1"/>
</dbReference>
<feature type="domain" description="ABC3 transporter permease C-terminal" evidence="8">
    <location>
        <begin position="196"/>
        <end position="309"/>
    </location>
</feature>
<feature type="transmembrane region" description="Helical" evidence="7">
    <location>
        <begin position="32"/>
        <end position="56"/>
    </location>
</feature>
<keyword evidence="3 7" id="KW-0812">Transmembrane</keyword>
<dbReference type="Proteomes" id="UP000199025">
    <property type="component" value="Unassembled WGS sequence"/>
</dbReference>
<dbReference type="Pfam" id="PF02687">
    <property type="entry name" value="FtsX"/>
    <property type="match status" value="2"/>
</dbReference>
<keyword evidence="5 7" id="KW-0472">Membrane</keyword>
<gene>
    <name evidence="9" type="ORF">SAMN05421835_11016</name>
</gene>
<feature type="transmembrane region" description="Helical" evidence="7">
    <location>
        <begin position="677"/>
        <end position="699"/>
    </location>
</feature>
<comment type="subcellular location">
    <subcellularLocation>
        <location evidence="1">Cell membrane</location>
        <topology evidence="1">Multi-pass membrane protein</topology>
    </subcellularLocation>
</comment>
<evidence type="ECO:0000256" key="5">
    <source>
        <dbReference type="ARBA" id="ARBA00023136"/>
    </source>
</evidence>
<feature type="transmembrane region" description="Helical" evidence="7">
    <location>
        <begin position="328"/>
        <end position="348"/>
    </location>
</feature>